<dbReference type="HOGENOM" id="CLU_026434_2_0_1"/>
<keyword evidence="2" id="KW-0489">Methyltransferase</keyword>
<dbReference type="GO" id="GO:0008610">
    <property type="term" value="P:lipid biosynthetic process"/>
    <property type="evidence" value="ECO:0007669"/>
    <property type="project" value="InterPro"/>
</dbReference>
<dbReference type="Pfam" id="PF02353">
    <property type="entry name" value="CMAS"/>
    <property type="match status" value="1"/>
</dbReference>
<dbReference type="GO" id="GO:0008168">
    <property type="term" value="F:methyltransferase activity"/>
    <property type="evidence" value="ECO:0007669"/>
    <property type="project" value="UniProtKB-KW"/>
</dbReference>
<organism evidence="6 7">
    <name type="scientific">Laccaria amethystina LaAM-08-1</name>
    <dbReference type="NCBI Taxonomy" id="1095629"/>
    <lineage>
        <taxon>Eukaryota</taxon>
        <taxon>Fungi</taxon>
        <taxon>Dikarya</taxon>
        <taxon>Basidiomycota</taxon>
        <taxon>Agaricomycotina</taxon>
        <taxon>Agaricomycetes</taxon>
        <taxon>Agaricomycetidae</taxon>
        <taxon>Agaricales</taxon>
        <taxon>Agaricineae</taxon>
        <taxon>Hydnangiaceae</taxon>
        <taxon>Laccaria</taxon>
    </lineage>
</organism>
<dbReference type="GO" id="GO:0032259">
    <property type="term" value="P:methylation"/>
    <property type="evidence" value="ECO:0007669"/>
    <property type="project" value="UniProtKB-KW"/>
</dbReference>
<dbReference type="InterPro" id="IPR029063">
    <property type="entry name" value="SAM-dependent_MTases_sf"/>
</dbReference>
<dbReference type="PIRSF" id="PIRSF003085">
    <property type="entry name" value="CMAS"/>
    <property type="match status" value="1"/>
</dbReference>
<name>A0A0C9WUG0_9AGAR</name>
<gene>
    <name evidence="6" type="ORF">K443DRAFT_685453</name>
</gene>
<dbReference type="EMBL" id="KN838934">
    <property type="protein sequence ID" value="KIJ92133.1"/>
    <property type="molecule type" value="Genomic_DNA"/>
</dbReference>
<evidence type="ECO:0000256" key="1">
    <source>
        <dbReference type="ARBA" id="ARBA00010815"/>
    </source>
</evidence>
<dbReference type="CDD" id="cd02440">
    <property type="entry name" value="AdoMet_MTases"/>
    <property type="match status" value="1"/>
</dbReference>
<evidence type="ECO:0000256" key="4">
    <source>
        <dbReference type="ARBA" id="ARBA00022691"/>
    </source>
</evidence>
<evidence type="ECO:0000256" key="3">
    <source>
        <dbReference type="ARBA" id="ARBA00022679"/>
    </source>
</evidence>
<dbReference type="AlphaFoldDB" id="A0A0C9WUG0"/>
<sequence>MMYSCALWSEAEGGVRGDLEMGPTPGDLEAAQRRKIHHVLRAARVRPGHRILEFGSGWGGLAIEAARSFGCEVDTLTLSKEQKSLAEERIKEAGLEGRIRVHLLDYRDIPAEFEKAFDAFVSIEMLEHVGAKHYHTYFKLVDFALKSRDATVVVTSSTFPESRFSGYQAEDFMRKYMWPNSCLPSSTALITAAQTGSQGRFTLQGVENHAAHYPRTLREWGRRLEANLTQDVIVKDYPALRDIHEYAAFKRKWEYLFAYAGAGFAKGYITCHMLTFIRQ</sequence>
<evidence type="ECO:0000313" key="7">
    <source>
        <dbReference type="Proteomes" id="UP000054477"/>
    </source>
</evidence>
<keyword evidence="3" id="KW-0808">Transferase</keyword>
<proteinExistence type="inferred from homology"/>
<feature type="non-terminal residue" evidence="6">
    <location>
        <position position="279"/>
    </location>
</feature>
<accession>A0A0C9WUG0</accession>
<dbReference type="PANTHER" id="PTHR43667:SF2">
    <property type="entry name" value="FATTY ACID C-METHYL TRANSFERASE"/>
    <property type="match status" value="1"/>
</dbReference>
<dbReference type="STRING" id="1095629.A0A0C9WUG0"/>
<comment type="similarity">
    <text evidence="1">Belongs to the CFA/CMAS family.</text>
</comment>
<evidence type="ECO:0000256" key="5">
    <source>
        <dbReference type="ARBA" id="ARBA00023098"/>
    </source>
</evidence>
<dbReference type="InterPro" id="IPR003333">
    <property type="entry name" value="CMAS"/>
</dbReference>
<evidence type="ECO:0000313" key="6">
    <source>
        <dbReference type="EMBL" id="KIJ92133.1"/>
    </source>
</evidence>
<evidence type="ECO:0000256" key="2">
    <source>
        <dbReference type="ARBA" id="ARBA00022603"/>
    </source>
</evidence>
<protein>
    <submittedName>
        <fullName evidence="6">Unplaced genomic scaffold K443scaffold_399, whole genome shotgun sequence</fullName>
    </submittedName>
</protein>
<dbReference type="Gene3D" id="3.40.50.150">
    <property type="entry name" value="Vaccinia Virus protein VP39"/>
    <property type="match status" value="1"/>
</dbReference>
<dbReference type="Proteomes" id="UP000054477">
    <property type="component" value="Unassembled WGS sequence"/>
</dbReference>
<dbReference type="OrthoDB" id="8300214at2759"/>
<reference evidence="6 7" key="1">
    <citation type="submission" date="2014-04" db="EMBL/GenBank/DDBJ databases">
        <authorList>
            <consortium name="DOE Joint Genome Institute"/>
            <person name="Kuo A."/>
            <person name="Kohler A."/>
            <person name="Nagy L.G."/>
            <person name="Floudas D."/>
            <person name="Copeland A."/>
            <person name="Barry K.W."/>
            <person name="Cichocki N."/>
            <person name="Veneault-Fourrey C."/>
            <person name="LaButti K."/>
            <person name="Lindquist E.A."/>
            <person name="Lipzen A."/>
            <person name="Lundell T."/>
            <person name="Morin E."/>
            <person name="Murat C."/>
            <person name="Sun H."/>
            <person name="Tunlid A."/>
            <person name="Henrissat B."/>
            <person name="Grigoriev I.V."/>
            <person name="Hibbett D.S."/>
            <person name="Martin F."/>
            <person name="Nordberg H.P."/>
            <person name="Cantor M.N."/>
            <person name="Hua S.X."/>
        </authorList>
    </citation>
    <scope>NUCLEOTIDE SEQUENCE [LARGE SCALE GENOMIC DNA]</scope>
    <source>
        <strain evidence="6 7">LaAM-08-1</strain>
    </source>
</reference>
<keyword evidence="5" id="KW-0443">Lipid metabolism</keyword>
<dbReference type="PANTHER" id="PTHR43667">
    <property type="entry name" value="CYCLOPROPANE-FATTY-ACYL-PHOSPHOLIPID SYNTHASE"/>
    <property type="match status" value="1"/>
</dbReference>
<dbReference type="SUPFAM" id="SSF53335">
    <property type="entry name" value="S-adenosyl-L-methionine-dependent methyltransferases"/>
    <property type="match status" value="1"/>
</dbReference>
<keyword evidence="4" id="KW-0949">S-adenosyl-L-methionine</keyword>
<dbReference type="InterPro" id="IPR050723">
    <property type="entry name" value="CFA/CMAS"/>
</dbReference>
<reference evidence="7" key="2">
    <citation type="submission" date="2015-01" db="EMBL/GenBank/DDBJ databases">
        <title>Evolutionary Origins and Diversification of the Mycorrhizal Mutualists.</title>
        <authorList>
            <consortium name="DOE Joint Genome Institute"/>
            <consortium name="Mycorrhizal Genomics Consortium"/>
            <person name="Kohler A."/>
            <person name="Kuo A."/>
            <person name="Nagy L.G."/>
            <person name="Floudas D."/>
            <person name="Copeland A."/>
            <person name="Barry K.W."/>
            <person name="Cichocki N."/>
            <person name="Veneault-Fourrey C."/>
            <person name="LaButti K."/>
            <person name="Lindquist E.A."/>
            <person name="Lipzen A."/>
            <person name="Lundell T."/>
            <person name="Morin E."/>
            <person name="Murat C."/>
            <person name="Riley R."/>
            <person name="Ohm R."/>
            <person name="Sun H."/>
            <person name="Tunlid A."/>
            <person name="Henrissat B."/>
            <person name="Grigoriev I.V."/>
            <person name="Hibbett D.S."/>
            <person name="Martin F."/>
        </authorList>
    </citation>
    <scope>NUCLEOTIDE SEQUENCE [LARGE SCALE GENOMIC DNA]</scope>
    <source>
        <strain evidence="7">LaAM-08-1</strain>
    </source>
</reference>
<keyword evidence="7" id="KW-1185">Reference proteome</keyword>